<name>A0A0F9BQQ7_9ZZZZ</name>
<feature type="region of interest" description="Disordered" evidence="1">
    <location>
        <begin position="1"/>
        <end position="25"/>
    </location>
</feature>
<feature type="non-terminal residue" evidence="2">
    <location>
        <position position="1"/>
    </location>
</feature>
<dbReference type="AlphaFoldDB" id="A0A0F9BQQ7"/>
<proteinExistence type="predicted"/>
<evidence type="ECO:0000256" key="1">
    <source>
        <dbReference type="SAM" id="MobiDB-lite"/>
    </source>
</evidence>
<accession>A0A0F9BQQ7</accession>
<evidence type="ECO:0000313" key="2">
    <source>
        <dbReference type="EMBL" id="KKK92849.1"/>
    </source>
</evidence>
<sequence>LELPPEMSPVQAVEAVEEGEGLSHD</sequence>
<feature type="compositionally biased region" description="Acidic residues" evidence="1">
    <location>
        <begin position="15"/>
        <end position="25"/>
    </location>
</feature>
<organism evidence="2">
    <name type="scientific">marine sediment metagenome</name>
    <dbReference type="NCBI Taxonomy" id="412755"/>
    <lineage>
        <taxon>unclassified sequences</taxon>
        <taxon>metagenomes</taxon>
        <taxon>ecological metagenomes</taxon>
    </lineage>
</organism>
<reference evidence="2" key="1">
    <citation type="journal article" date="2015" name="Nature">
        <title>Complex archaea that bridge the gap between prokaryotes and eukaryotes.</title>
        <authorList>
            <person name="Spang A."/>
            <person name="Saw J.H."/>
            <person name="Jorgensen S.L."/>
            <person name="Zaremba-Niedzwiedzka K."/>
            <person name="Martijn J."/>
            <person name="Lind A.E."/>
            <person name="van Eijk R."/>
            <person name="Schleper C."/>
            <person name="Guy L."/>
            <person name="Ettema T.J."/>
        </authorList>
    </citation>
    <scope>NUCLEOTIDE SEQUENCE</scope>
</reference>
<dbReference type="EMBL" id="LAZR01048031">
    <property type="protein sequence ID" value="KKK92849.1"/>
    <property type="molecule type" value="Genomic_DNA"/>
</dbReference>
<gene>
    <name evidence="2" type="ORF">LCGC14_2698790</name>
</gene>
<protein>
    <submittedName>
        <fullName evidence="2">Uncharacterized protein</fullName>
    </submittedName>
</protein>
<comment type="caution">
    <text evidence="2">The sequence shown here is derived from an EMBL/GenBank/DDBJ whole genome shotgun (WGS) entry which is preliminary data.</text>
</comment>